<protein>
    <submittedName>
        <fullName evidence="1">Uncharacterized protein</fullName>
    </submittedName>
</protein>
<sequence>MANLTGIKENYQIMGHNYDLYTMSMSQEIWKEFVKKYPQANSGKLSIEQINVLMAEYIEKRNASAVDDFDGLSPHQMHLLLHYPLAEDSPLKWVAPHYESDLAAIPLLVLSDMLLAEIQKAGELRLTAKGNLPVAVCTLLVKKNLIDWKYMKYVKILSEDNIPYIWPIKEYLTTEGLIKKRNNKLSVTKKGEKYPKLAHSERLQQLLSFFTARFNWQNLYGIEDDGEIGNMGWAFSLYLFRKYGHETKNAQFYADKWIRAFHTQYWTERNNPAYNAIISDIRYAYEHRFFGCFAKWFGFAEVEEIQIPKQVRSLMEVKKTETLDKCFGMR</sequence>
<dbReference type="RefSeq" id="WP_130139681.1">
    <property type="nucleotide sequence ID" value="NZ_SGIT01000001.1"/>
</dbReference>
<comment type="caution">
    <text evidence="1">The sequence shown here is derived from an EMBL/GenBank/DDBJ whole genome shotgun (WGS) entry which is preliminary data.</text>
</comment>
<gene>
    <name evidence="1" type="ORF">EWE74_01005</name>
</gene>
<dbReference type="EMBL" id="SGIT01000001">
    <property type="protein sequence ID" value="RZF61451.1"/>
    <property type="molecule type" value="Genomic_DNA"/>
</dbReference>
<keyword evidence="2" id="KW-1185">Reference proteome</keyword>
<organism evidence="1 2">
    <name type="scientific">Sphingobacterium corticibacterium</name>
    <dbReference type="NCBI Taxonomy" id="2484746"/>
    <lineage>
        <taxon>Bacteria</taxon>
        <taxon>Pseudomonadati</taxon>
        <taxon>Bacteroidota</taxon>
        <taxon>Sphingobacteriia</taxon>
        <taxon>Sphingobacteriales</taxon>
        <taxon>Sphingobacteriaceae</taxon>
        <taxon>Sphingobacterium</taxon>
    </lineage>
</organism>
<accession>A0A4Q6XNG4</accession>
<dbReference type="AlphaFoldDB" id="A0A4Q6XNG4"/>
<reference evidence="1 2" key="1">
    <citation type="submission" date="2019-02" db="EMBL/GenBank/DDBJ databases">
        <authorList>
            <person name="Li Y."/>
        </authorList>
    </citation>
    <scope>NUCLEOTIDE SEQUENCE [LARGE SCALE GENOMIC DNA]</scope>
    <source>
        <strain evidence="1 2">30C10-4-7</strain>
    </source>
</reference>
<dbReference type="Proteomes" id="UP000292855">
    <property type="component" value="Unassembled WGS sequence"/>
</dbReference>
<evidence type="ECO:0000313" key="1">
    <source>
        <dbReference type="EMBL" id="RZF61451.1"/>
    </source>
</evidence>
<dbReference type="OrthoDB" id="9816539at2"/>
<evidence type="ECO:0000313" key="2">
    <source>
        <dbReference type="Proteomes" id="UP000292855"/>
    </source>
</evidence>
<name>A0A4Q6XNG4_9SPHI</name>
<proteinExistence type="predicted"/>